<keyword evidence="5" id="KW-0460">Magnesium</keyword>
<dbReference type="InterPro" id="IPR020550">
    <property type="entry name" value="Inositol_monophosphatase_CS"/>
</dbReference>
<protein>
    <recommendedName>
        <fullName evidence="2">inositol-phosphate phosphatase</fullName>
        <ecNumber evidence="2">3.1.3.25</ecNumber>
    </recommendedName>
</protein>
<reference evidence="6 7" key="1">
    <citation type="submission" date="2023-12" db="EMBL/GenBank/DDBJ databases">
        <title>Description of new species of Mycobacterium terrae complex isolated from sewage at the Sao Paulo Zoological Park Foundation in Brazil.</title>
        <authorList>
            <person name="Romagnoli C.L."/>
            <person name="Conceicao E.C."/>
            <person name="Machado E."/>
            <person name="Barreto L.B.P.F."/>
            <person name="Sharma A."/>
            <person name="Silva N.M."/>
            <person name="Marques L.E."/>
            <person name="Juliana M.A."/>
            <person name="Lourenco M.C.S."/>
            <person name="Digiampietri L.A."/>
            <person name="Suffys P.N."/>
            <person name="Viana-Niero C."/>
        </authorList>
    </citation>
    <scope>NUCLEOTIDE SEQUENCE [LARGE SCALE GENOMIC DNA]</scope>
    <source>
        <strain evidence="6 7">MYC123</strain>
    </source>
</reference>
<proteinExistence type="predicted"/>
<name>A0ABU5YII2_9MYCO</name>
<evidence type="ECO:0000313" key="7">
    <source>
        <dbReference type="Proteomes" id="UP001299046"/>
    </source>
</evidence>
<keyword evidence="3" id="KW-0479">Metal-binding</keyword>
<dbReference type="InterPro" id="IPR000760">
    <property type="entry name" value="Inositol_monophosphatase-like"/>
</dbReference>
<dbReference type="PROSITE" id="PS00630">
    <property type="entry name" value="IMP_2"/>
    <property type="match status" value="1"/>
</dbReference>
<gene>
    <name evidence="6" type="ORF">KV112_08970</name>
</gene>
<dbReference type="Gene3D" id="3.40.190.80">
    <property type="match status" value="1"/>
</dbReference>
<evidence type="ECO:0000256" key="4">
    <source>
        <dbReference type="ARBA" id="ARBA00022801"/>
    </source>
</evidence>
<dbReference type="RefSeq" id="WP_224863836.1">
    <property type="nucleotide sequence ID" value="NZ_JAYJJS010000005.1"/>
</dbReference>
<comment type="catalytic activity">
    <reaction evidence="1">
        <text>a myo-inositol phosphate + H2O = myo-inositol + phosphate</text>
        <dbReference type="Rhea" id="RHEA:24056"/>
        <dbReference type="ChEBI" id="CHEBI:15377"/>
        <dbReference type="ChEBI" id="CHEBI:17268"/>
        <dbReference type="ChEBI" id="CHEBI:43474"/>
        <dbReference type="ChEBI" id="CHEBI:84139"/>
        <dbReference type="EC" id="3.1.3.25"/>
    </reaction>
</comment>
<dbReference type="Proteomes" id="UP001299046">
    <property type="component" value="Unassembled WGS sequence"/>
</dbReference>
<evidence type="ECO:0000256" key="3">
    <source>
        <dbReference type="ARBA" id="ARBA00022723"/>
    </source>
</evidence>
<evidence type="ECO:0000256" key="5">
    <source>
        <dbReference type="ARBA" id="ARBA00022842"/>
    </source>
</evidence>
<organism evidence="6 7">
    <name type="scientific">[Mycobacterium] zoologicum</name>
    <dbReference type="NCBI Taxonomy" id="2872311"/>
    <lineage>
        <taxon>Bacteria</taxon>
        <taxon>Bacillati</taxon>
        <taxon>Actinomycetota</taxon>
        <taxon>Actinomycetes</taxon>
        <taxon>Mycobacteriales</taxon>
        <taxon>Mycobacteriaceae</taxon>
        <taxon>Mycolicibacter</taxon>
    </lineage>
</organism>
<dbReference type="PROSITE" id="PS00629">
    <property type="entry name" value="IMP_1"/>
    <property type="match status" value="1"/>
</dbReference>
<dbReference type="Pfam" id="PF00459">
    <property type="entry name" value="Inositol_P"/>
    <property type="match status" value="1"/>
</dbReference>
<dbReference type="EC" id="3.1.3.25" evidence="2"/>
<evidence type="ECO:0000256" key="2">
    <source>
        <dbReference type="ARBA" id="ARBA00013106"/>
    </source>
</evidence>
<dbReference type="CDD" id="cd01637">
    <property type="entry name" value="IMPase_like"/>
    <property type="match status" value="1"/>
</dbReference>
<dbReference type="PANTHER" id="PTHR20854:SF4">
    <property type="entry name" value="INOSITOL-1-MONOPHOSPHATASE-RELATED"/>
    <property type="match status" value="1"/>
</dbReference>
<keyword evidence="7" id="KW-1185">Reference proteome</keyword>
<dbReference type="Gene3D" id="3.30.540.10">
    <property type="entry name" value="Fructose-1,6-Bisphosphatase, subunit A, domain 1"/>
    <property type="match status" value="1"/>
</dbReference>
<dbReference type="EMBL" id="JAYJJT010000008">
    <property type="protein sequence ID" value="MEB3049864.1"/>
    <property type="molecule type" value="Genomic_DNA"/>
</dbReference>
<evidence type="ECO:0000313" key="6">
    <source>
        <dbReference type="EMBL" id="MEB3049864.1"/>
    </source>
</evidence>
<dbReference type="InterPro" id="IPR020583">
    <property type="entry name" value="Inositol_monoP_metal-BS"/>
</dbReference>
<keyword evidence="4" id="KW-0378">Hydrolase</keyword>
<dbReference type="PANTHER" id="PTHR20854">
    <property type="entry name" value="INOSITOL MONOPHOSPHATASE"/>
    <property type="match status" value="1"/>
</dbReference>
<evidence type="ECO:0000256" key="1">
    <source>
        <dbReference type="ARBA" id="ARBA00001033"/>
    </source>
</evidence>
<dbReference type="PRINTS" id="PR00377">
    <property type="entry name" value="IMPHPHTASES"/>
</dbReference>
<sequence length="283" mass="29704">MTSPTPDRAQLDRYQQIALQAVSIGTRTLADAHGPGRITDKTDRDIVTETDFHVQQAVMRHLSAATPETVFLGEEQTGQIADDALPQITPAEFSDAPLAWVLDPIDGTSNYAHGIPLHAVSLALACFGEPAVAVTAIPALNSTYHATRGGGAFCNSQPTRVRNTTDLRKAIVSINDYATGDNAETKNRRRLAITAALIPAVERIRMFGAATIDLAFVAAGLTDAAILDTNKPWDTAAGVLLAREAGATVTDLSGHPHTATGASTLAAAPAIAAQLTQLTAQPR</sequence>
<comment type="caution">
    <text evidence="6">The sequence shown here is derived from an EMBL/GenBank/DDBJ whole genome shotgun (WGS) entry which is preliminary data.</text>
</comment>
<dbReference type="SUPFAM" id="SSF56655">
    <property type="entry name" value="Carbohydrate phosphatase"/>
    <property type="match status" value="1"/>
</dbReference>
<accession>A0ABU5YII2</accession>